<evidence type="ECO:0000313" key="2">
    <source>
        <dbReference type="EMBL" id="KAL0070672.1"/>
    </source>
</evidence>
<comment type="caution">
    <text evidence="2">The sequence shown here is derived from an EMBL/GenBank/DDBJ whole genome shotgun (WGS) entry which is preliminary data.</text>
</comment>
<keyword evidence="3" id="KW-1185">Reference proteome</keyword>
<proteinExistence type="predicted"/>
<evidence type="ECO:0000256" key="1">
    <source>
        <dbReference type="SAM" id="MobiDB-lite"/>
    </source>
</evidence>
<protein>
    <submittedName>
        <fullName evidence="2">Uncharacterized protein</fullName>
    </submittedName>
</protein>
<sequence>MIARCTPEISRLQNSLQHLRQTQDLLREDIESDPKNVDAEVKAAYEENEHVIPAQEERITILKMALTEKGIVMGKHYDSPESSISSTKAAPLPSVDSTYPDEDENGPGIHL</sequence>
<dbReference type="EMBL" id="JBBXMP010000005">
    <property type="protein sequence ID" value="KAL0070672.1"/>
    <property type="molecule type" value="Genomic_DNA"/>
</dbReference>
<feature type="region of interest" description="Disordered" evidence="1">
    <location>
        <begin position="76"/>
        <end position="111"/>
    </location>
</feature>
<evidence type="ECO:0000313" key="3">
    <source>
        <dbReference type="Proteomes" id="UP001437256"/>
    </source>
</evidence>
<reference evidence="2 3" key="1">
    <citation type="submission" date="2024-05" db="EMBL/GenBank/DDBJ databases">
        <title>A draft genome resource for the thread blight pathogen Marasmius tenuissimus strain MS-2.</title>
        <authorList>
            <person name="Yulfo-Soto G.E."/>
            <person name="Baruah I.K."/>
            <person name="Amoako-Attah I."/>
            <person name="Bukari Y."/>
            <person name="Meinhardt L.W."/>
            <person name="Bailey B.A."/>
            <person name="Cohen S.P."/>
        </authorList>
    </citation>
    <scope>NUCLEOTIDE SEQUENCE [LARGE SCALE GENOMIC DNA]</scope>
    <source>
        <strain evidence="2 3">MS-2</strain>
    </source>
</reference>
<organism evidence="2 3">
    <name type="scientific">Marasmius tenuissimus</name>
    <dbReference type="NCBI Taxonomy" id="585030"/>
    <lineage>
        <taxon>Eukaryota</taxon>
        <taxon>Fungi</taxon>
        <taxon>Dikarya</taxon>
        <taxon>Basidiomycota</taxon>
        <taxon>Agaricomycotina</taxon>
        <taxon>Agaricomycetes</taxon>
        <taxon>Agaricomycetidae</taxon>
        <taxon>Agaricales</taxon>
        <taxon>Marasmiineae</taxon>
        <taxon>Marasmiaceae</taxon>
        <taxon>Marasmius</taxon>
    </lineage>
</organism>
<gene>
    <name evidence="2" type="ORF">AAF712_001893</name>
</gene>
<accession>A0ABR3ABE1</accession>
<name>A0ABR3ABE1_9AGAR</name>
<dbReference type="Proteomes" id="UP001437256">
    <property type="component" value="Unassembled WGS sequence"/>
</dbReference>